<dbReference type="EMBL" id="CP060244">
    <property type="protein sequence ID" value="QNT79298.1"/>
    <property type="molecule type" value="Genomic_DNA"/>
</dbReference>
<dbReference type="InterPro" id="IPR036513">
    <property type="entry name" value="STAS_dom_sf"/>
</dbReference>
<accession>A0A7H1NU38</accession>
<organism evidence="1 2">
    <name type="scientific">Entomobacter blattae</name>
    <dbReference type="NCBI Taxonomy" id="2762277"/>
    <lineage>
        <taxon>Bacteria</taxon>
        <taxon>Pseudomonadati</taxon>
        <taxon>Pseudomonadota</taxon>
        <taxon>Alphaproteobacteria</taxon>
        <taxon>Acetobacterales</taxon>
        <taxon>Acetobacteraceae</taxon>
        <taxon>Entomobacter</taxon>
    </lineage>
</organism>
<gene>
    <name evidence="1" type="ORF">JGUZn3_20950</name>
</gene>
<dbReference type="KEGG" id="ebla:JGUZn3_20950"/>
<name>A0A7H1NU38_9PROT</name>
<evidence type="ECO:0000313" key="1">
    <source>
        <dbReference type="EMBL" id="QNT79298.1"/>
    </source>
</evidence>
<dbReference type="SUPFAM" id="SSF52091">
    <property type="entry name" value="SpoIIaa-like"/>
    <property type="match status" value="1"/>
</dbReference>
<protein>
    <submittedName>
        <fullName evidence="1">Uncharacterized protein</fullName>
    </submittedName>
</protein>
<proteinExistence type="predicted"/>
<evidence type="ECO:0000313" key="2">
    <source>
        <dbReference type="Proteomes" id="UP000516349"/>
    </source>
</evidence>
<keyword evidence="2" id="KW-1185">Reference proteome</keyword>
<dbReference type="AlphaFoldDB" id="A0A7H1NU38"/>
<reference evidence="1 2" key="1">
    <citation type="submission" date="2020-08" db="EMBL/GenBank/DDBJ databases">
        <title>Complete genome sequence of Entomobacter blattae G55GP.</title>
        <authorList>
            <person name="Poehlein A."/>
            <person name="Guzman J."/>
            <person name="Daniel R."/>
            <person name="Vilcinskas A."/>
        </authorList>
    </citation>
    <scope>NUCLEOTIDE SEQUENCE [LARGE SCALE GENOMIC DNA]</scope>
    <source>
        <strain evidence="1 2">G55GP</strain>
    </source>
</reference>
<dbReference type="Proteomes" id="UP000516349">
    <property type="component" value="Chromosome"/>
</dbReference>
<sequence length="307" mass="34654">MTRLCTVKNVSIPKYLKRSQIDYLLKEILPADRSLSELYRFDFSNLSFAEPSGIALFASIVQYLISKRCGIVIYGLDEENEAIRYLNRCGLSDFFNNKDNIKNHTVDSSTLLWKDLANSESHVWLENNLVSWLSCHLKYNTEQLRTLESNIQELFRNVDDHSTQKIGYLFSQFYPYARNPDFSKIVICVSDIGVGIPTTTRKKIPELNDGAALEWAVGDGHSSASKPNNRGVGLFELTKNIVDNCKSCVHIISGKAMLSLNGTTDKGKVATLTSLNGTYPGTLVEIELYVRSFRPDPIDEDVINFEF</sequence>